<feature type="compositionally biased region" description="Basic and acidic residues" evidence="1">
    <location>
        <begin position="349"/>
        <end position="365"/>
    </location>
</feature>
<feature type="region of interest" description="Disordered" evidence="1">
    <location>
        <begin position="124"/>
        <end position="166"/>
    </location>
</feature>
<dbReference type="PROSITE" id="PS50940">
    <property type="entry name" value="CHIT_BIND_II"/>
    <property type="match status" value="1"/>
</dbReference>
<name>A0A6J8B4G3_MYTCO</name>
<feature type="compositionally biased region" description="Basic and acidic residues" evidence="1">
    <location>
        <begin position="1013"/>
        <end position="1034"/>
    </location>
</feature>
<evidence type="ECO:0000313" key="3">
    <source>
        <dbReference type="EMBL" id="CAC5378341.1"/>
    </source>
</evidence>
<evidence type="ECO:0000313" key="4">
    <source>
        <dbReference type="Proteomes" id="UP000507470"/>
    </source>
</evidence>
<feature type="compositionally biased region" description="Pro residues" evidence="1">
    <location>
        <begin position="149"/>
        <end position="162"/>
    </location>
</feature>
<dbReference type="InterPro" id="IPR036508">
    <property type="entry name" value="Chitin-bd_dom_sf"/>
</dbReference>
<feature type="region of interest" description="Disordered" evidence="1">
    <location>
        <begin position="1094"/>
        <end position="1117"/>
    </location>
</feature>
<accession>A0A6J8B4G3</accession>
<evidence type="ECO:0000259" key="2">
    <source>
        <dbReference type="PROSITE" id="PS50940"/>
    </source>
</evidence>
<gene>
    <name evidence="3" type="ORF">MCOR_14552</name>
</gene>
<dbReference type="GO" id="GO:0005576">
    <property type="term" value="C:extracellular region"/>
    <property type="evidence" value="ECO:0007669"/>
    <property type="project" value="InterPro"/>
</dbReference>
<feature type="region of interest" description="Disordered" evidence="1">
    <location>
        <begin position="334"/>
        <end position="387"/>
    </location>
</feature>
<dbReference type="SUPFAM" id="SSF57625">
    <property type="entry name" value="Invertebrate chitin-binding proteins"/>
    <property type="match status" value="1"/>
</dbReference>
<dbReference type="InterPro" id="IPR013320">
    <property type="entry name" value="ConA-like_dom_sf"/>
</dbReference>
<feature type="region of interest" description="Disordered" evidence="1">
    <location>
        <begin position="227"/>
        <end position="316"/>
    </location>
</feature>
<feature type="compositionally biased region" description="Polar residues" evidence="1">
    <location>
        <begin position="252"/>
        <end position="270"/>
    </location>
</feature>
<feature type="compositionally biased region" description="Low complexity" evidence="1">
    <location>
        <begin position="1096"/>
        <end position="1105"/>
    </location>
</feature>
<dbReference type="Proteomes" id="UP000507470">
    <property type="component" value="Unassembled WGS sequence"/>
</dbReference>
<dbReference type="GO" id="GO:0008061">
    <property type="term" value="F:chitin binding"/>
    <property type="evidence" value="ECO:0007669"/>
    <property type="project" value="InterPro"/>
</dbReference>
<dbReference type="SMART" id="SM00494">
    <property type="entry name" value="ChtBD2"/>
    <property type="match status" value="2"/>
</dbReference>
<protein>
    <recommendedName>
        <fullName evidence="2">Chitin-binding type-2 domain-containing protein</fullName>
    </recommendedName>
</protein>
<dbReference type="SUPFAM" id="SSF49899">
    <property type="entry name" value="Concanavalin A-like lectins/glucanases"/>
    <property type="match status" value="1"/>
</dbReference>
<dbReference type="InterPro" id="IPR002557">
    <property type="entry name" value="Chitin-bd_dom"/>
</dbReference>
<feature type="compositionally biased region" description="Polar residues" evidence="1">
    <location>
        <begin position="993"/>
        <end position="1010"/>
    </location>
</feature>
<dbReference type="Gene3D" id="2.170.140.10">
    <property type="entry name" value="Chitin binding domain"/>
    <property type="match status" value="1"/>
</dbReference>
<evidence type="ECO:0000256" key="1">
    <source>
        <dbReference type="SAM" id="MobiDB-lite"/>
    </source>
</evidence>
<organism evidence="3 4">
    <name type="scientific">Mytilus coruscus</name>
    <name type="common">Sea mussel</name>
    <dbReference type="NCBI Taxonomy" id="42192"/>
    <lineage>
        <taxon>Eukaryota</taxon>
        <taxon>Metazoa</taxon>
        <taxon>Spiralia</taxon>
        <taxon>Lophotrochozoa</taxon>
        <taxon>Mollusca</taxon>
        <taxon>Bivalvia</taxon>
        <taxon>Autobranchia</taxon>
        <taxon>Pteriomorphia</taxon>
        <taxon>Mytilida</taxon>
        <taxon>Mytiloidea</taxon>
        <taxon>Mytilidae</taxon>
        <taxon>Mytilinae</taxon>
        <taxon>Mytilus</taxon>
    </lineage>
</organism>
<sequence>MLTIETGVKMKWKTRTCYCVTLFLLNMLFISINEAVTADTENSPTSKKANPFSLKESSLDTFSDVNISSSVKNKTFLNESNSINEIESNFTWSRNLSVISSEISNLSITGNGTIKDDVIEEKKQLTTEDTTSRGKQTQEASPLCKNCPNEPPQPVLPPPPYPSDEMLSNQNQDMKIIKEIPEFTLNKNFQPRAGRIPQSWIDSKPDIVEATPKRPNQRSSAIKPIIQPIFDPELPPPPPKSSVFGKKEMVSITDSKSSVSDLTAPITTEDLTPIEDQQAADFQFPLQPEEVVSPENSQPFKVAETASNQESLPSQLLSETVSMDQKLTSFDIQQPLNPLDEEPPPPPPHFDRSPTIKFKQDKGRLQSDQNLPDVLNTSPPEILQPGGQQFNAAFSEQSPSRDQQISDVDKQILDSVSDQMLSHTIEKQTPLFNTETLPIKRKAALESDKTVMDQQLSFIPDELQPESQQLLNTSEAEFLQTNVTTFSESLSFEKQNLTDHSNPRMEKMPTTSLLEHMPSLNQEAGSEFTANSTAEFTEVNTTDFTVDNTTVDNTTEFTVDNTPEFTINNTTEFTVDNTTVDNTPEFTVDNTTEFTVDNTTEFTVDSTVDQTIPISEINQLSETINNTMNEEIALPLPDQLQSEQQQQLNNSMESSNQLYLDILQPEEWLISENENLMQTLEQNITGSEQTAEIKALNLSAISKQMSVEGQLNFSVDQKLMPPVLDNVISEDQKSADTEGAPDKNKNMVTSISNQEIFENGSLPIESVMLEQLYSGIKNSSGGGKPQMKKQNEEFISGHQQPPDANITQLFQDNERVNTTMENEMPTENQTITDTNGTTAMLDQLNFKGQHNESLILEEATDQQLEPSLPNTLIFEDNELLDTLKTVEDFSEVPKSDSQPSQNTSINDTNQTQSILEQIQSDGEHSLGTNKAEVEMLTEDIKLTTLKPDPVLNIGIKSMGIEHTTKETTPLNAKHSLEVTTSTQQPLRPGQMHSELQASSVTDKQQQTPVEISNLHEDQTISRVDETEKEKHKTFPENTQPRQDQKKEQEFDMMMDIPPPPPRRRTEFVEKENYNLPPSLNVLDENRRTGIRQFSKQPLQSPELPSELPPPAPGSTKHKIKHITKDKSMALPKETSLLKSQQNETAVASQSIDQSKYLALFNRNSQYYQSMWKINKKHPSTKTKAQTSLNSNNQRQSSNNAVRNMINIIEQVRTRPKKVDSLTFFAPGVQRTQTNHNTNLNSNLKKQRSIPTLSKQTSSQQVVNQKRKQSIGFGIPSAGYLPGVPYFQNHILRRKRWNKRNLPRKNSQRIAHMAETTEPPVVRQFISGDIQRHIAFKTAVPNQEQSDKQQERMTGRKKYVEENVYSNIPMNKRYSINDLRISKLNRLNDINKYSDVEYPKNLEQNVDIYFQKNGYNSHQTVPQPKNQIKDFILHGKVHRSRKLDINHAEKVRANFQQNKKIWNKNDDPPPIILRTADATVFKVSYTPPPPPPRKYKPPTVPSPNEMNKPLLKNKLLSLKQFKSKGRKSNNVTKTSESTESYTKSVVSVIGNSLPEINPSYTKELSNASETCVNCTYVSNFCYMREPTNCNRFIVCYKQGHKLRATEKECSFGLFWSESKLACTQSSRADCEIDPCRTKGVRSHPYIGKCRAYWTCRRRRSDARCCPNGYAYGVGRNTCVPSNDCKTDCYTKTPEVFNVCPLRKVSDSPFEYTDGGMVRSCAPGTRFEESMCACIRSNVGNRPVEKKQTHLDKPFQCEPAISLDFSGSSNDAFDDKSGHSQSIGVSNVVQTVKKQAMFNGHGSLKLWRFSNVELGPEFALRFKFYAHGRSHRSETLLSNCIGKKKAAFDIRLETDILEIVFTVKTSESPEAYIRIFYKPYKWNEVILRYDGASFSAALGKVSKTIFVEGVIPTKHAAISVGGCDQNDGFIGYMDDVIIYNGCIPEDVRGLVFE</sequence>
<reference evidence="3 4" key="1">
    <citation type="submission" date="2020-06" db="EMBL/GenBank/DDBJ databases">
        <authorList>
            <person name="Li R."/>
            <person name="Bekaert M."/>
        </authorList>
    </citation>
    <scope>NUCLEOTIDE SEQUENCE [LARGE SCALE GENOMIC DNA]</scope>
    <source>
        <strain evidence="4">wild</strain>
    </source>
</reference>
<feature type="region of interest" description="Disordered" evidence="1">
    <location>
        <begin position="965"/>
        <end position="1064"/>
    </location>
</feature>
<feature type="compositionally biased region" description="Polar residues" evidence="1">
    <location>
        <begin position="294"/>
        <end position="316"/>
    </location>
</feature>
<proteinExistence type="predicted"/>
<keyword evidence="4" id="KW-1185">Reference proteome</keyword>
<dbReference type="OrthoDB" id="6150778at2759"/>
<dbReference type="EMBL" id="CACVKT020002567">
    <property type="protein sequence ID" value="CAC5378341.1"/>
    <property type="molecule type" value="Genomic_DNA"/>
</dbReference>
<feature type="domain" description="Chitin-binding type-2" evidence="2">
    <location>
        <begin position="1567"/>
        <end position="1631"/>
    </location>
</feature>
<feature type="compositionally biased region" description="Polar residues" evidence="1">
    <location>
        <begin position="366"/>
        <end position="379"/>
    </location>
</feature>